<keyword evidence="8" id="KW-0414">Isoprene biosynthesis</keyword>
<accession>A0A2M8P3F8</accession>
<dbReference type="InterPro" id="IPR024192">
    <property type="entry name" value="Fosfomycin_R_FomA-type"/>
</dbReference>
<evidence type="ECO:0000256" key="7">
    <source>
        <dbReference type="ARBA" id="ARBA00022840"/>
    </source>
</evidence>
<dbReference type="NCBIfam" id="NF040647">
    <property type="entry name" value="IPPK_Arch"/>
    <property type="match status" value="1"/>
</dbReference>
<feature type="binding site" evidence="10">
    <location>
        <begin position="6"/>
        <end position="10"/>
    </location>
    <ligand>
        <name>ATP</name>
        <dbReference type="ChEBI" id="CHEBI:30616"/>
    </ligand>
</feature>
<feature type="domain" description="Aspartate/glutamate/uridylate kinase" evidence="12">
    <location>
        <begin position="1"/>
        <end position="234"/>
    </location>
</feature>
<dbReference type="Proteomes" id="UP000228921">
    <property type="component" value="Unassembled WGS sequence"/>
</dbReference>
<evidence type="ECO:0000256" key="8">
    <source>
        <dbReference type="ARBA" id="ARBA00023229"/>
    </source>
</evidence>
<name>A0A2M8P3F8_9CHLR</name>
<evidence type="ECO:0000256" key="3">
    <source>
        <dbReference type="ARBA" id="ARBA00017267"/>
    </source>
</evidence>
<feature type="binding site" evidence="10">
    <location>
        <position position="216"/>
    </location>
    <ligand>
        <name>ATP</name>
        <dbReference type="ChEBI" id="CHEBI:30616"/>
    </ligand>
</feature>
<proteinExistence type="inferred from homology"/>
<protein>
    <recommendedName>
        <fullName evidence="3">Isopentenyl phosphate kinase</fullName>
        <ecNumber evidence="2">2.7.4.26</ecNumber>
    </recommendedName>
</protein>
<evidence type="ECO:0000256" key="11">
    <source>
        <dbReference type="PIRSR" id="PIRSR016496-2"/>
    </source>
</evidence>
<keyword evidence="5 10" id="KW-0547">Nucleotide-binding</keyword>
<evidence type="ECO:0000256" key="9">
    <source>
        <dbReference type="ARBA" id="ARBA00049063"/>
    </source>
</evidence>
<comment type="caution">
    <text evidence="13">The sequence shown here is derived from an EMBL/GenBank/DDBJ whole genome shotgun (WGS) entry which is preliminary data.</text>
</comment>
<dbReference type="InterPro" id="IPR036393">
    <property type="entry name" value="AceGlu_kinase-like_sf"/>
</dbReference>
<dbReference type="SUPFAM" id="SSF53633">
    <property type="entry name" value="Carbamate kinase-like"/>
    <property type="match status" value="1"/>
</dbReference>
<dbReference type="GO" id="GO:0005524">
    <property type="term" value="F:ATP binding"/>
    <property type="evidence" value="ECO:0007669"/>
    <property type="project" value="UniProtKB-KW"/>
</dbReference>
<evidence type="ECO:0000256" key="2">
    <source>
        <dbReference type="ARBA" id="ARBA00012908"/>
    </source>
</evidence>
<dbReference type="GO" id="GO:0102043">
    <property type="term" value="F:isopentenyl phosphate kinase activity"/>
    <property type="evidence" value="ECO:0007669"/>
    <property type="project" value="UniProtKB-EC"/>
</dbReference>
<reference evidence="13 14" key="1">
    <citation type="submission" date="2017-11" db="EMBL/GenBank/DDBJ databases">
        <title>Evolution of Phototrophy in the Chloroflexi Phylum Driven by Horizontal Gene Transfer.</title>
        <authorList>
            <person name="Ward L.M."/>
            <person name="Hemp J."/>
            <person name="Shih P.M."/>
            <person name="Mcglynn S.E."/>
            <person name="Fischer W."/>
        </authorList>
    </citation>
    <scope>NUCLEOTIDE SEQUENCE [LARGE SCALE GENOMIC DNA]</scope>
    <source>
        <strain evidence="13">CP2_2F</strain>
    </source>
</reference>
<feature type="binding site" evidence="10">
    <location>
        <position position="153"/>
    </location>
    <ligand>
        <name>substrate</name>
    </ligand>
</feature>
<dbReference type="EMBL" id="PGTK01000001">
    <property type="protein sequence ID" value="PJF32069.1"/>
    <property type="molecule type" value="Genomic_DNA"/>
</dbReference>
<keyword evidence="4" id="KW-0808">Transferase</keyword>
<dbReference type="CDD" id="cd04241">
    <property type="entry name" value="AAK_FomA-like"/>
    <property type="match status" value="1"/>
</dbReference>
<dbReference type="Pfam" id="PF00696">
    <property type="entry name" value="AA_kinase"/>
    <property type="match status" value="1"/>
</dbReference>
<dbReference type="PIRSF" id="PIRSF016496">
    <property type="entry name" value="Kin_FomA"/>
    <property type="match status" value="1"/>
</dbReference>
<organism evidence="13 14">
    <name type="scientific">Candidatus Thermofonsia Clade 1 bacterium</name>
    <dbReference type="NCBI Taxonomy" id="2364210"/>
    <lineage>
        <taxon>Bacteria</taxon>
        <taxon>Bacillati</taxon>
        <taxon>Chloroflexota</taxon>
        <taxon>Candidatus Thermofontia</taxon>
        <taxon>Candidatus Thermofonsia Clade 1</taxon>
    </lineage>
</organism>
<evidence type="ECO:0000313" key="14">
    <source>
        <dbReference type="Proteomes" id="UP000228921"/>
    </source>
</evidence>
<dbReference type="PANTHER" id="PTHR43654:SF1">
    <property type="entry name" value="ISOPENTENYL PHOSPHATE KINASE"/>
    <property type="match status" value="1"/>
</dbReference>
<comment type="similarity">
    <text evidence="1">Belongs to the isopentenyl phosphate kinase family.</text>
</comment>
<gene>
    <name evidence="13" type="ORF">CUN51_00115</name>
</gene>
<dbReference type="AlphaFoldDB" id="A0A2M8P3F8"/>
<evidence type="ECO:0000256" key="6">
    <source>
        <dbReference type="ARBA" id="ARBA00022777"/>
    </source>
</evidence>
<dbReference type="Gene3D" id="3.40.1160.10">
    <property type="entry name" value="Acetylglutamate kinase-like"/>
    <property type="match status" value="1"/>
</dbReference>
<evidence type="ECO:0000259" key="12">
    <source>
        <dbReference type="Pfam" id="PF00696"/>
    </source>
</evidence>
<keyword evidence="7 10" id="KW-0067">ATP-binding</keyword>
<evidence type="ECO:0000313" key="13">
    <source>
        <dbReference type="EMBL" id="PJF32069.1"/>
    </source>
</evidence>
<feature type="binding site" evidence="10">
    <location>
        <position position="212"/>
    </location>
    <ligand>
        <name>ATP</name>
        <dbReference type="ChEBI" id="CHEBI:30616"/>
    </ligand>
</feature>
<evidence type="ECO:0000256" key="10">
    <source>
        <dbReference type="PIRSR" id="PIRSR016496-1"/>
    </source>
</evidence>
<sequence length="260" mass="27289">MLTFLKLGGSLITDKRGEQAYRAEIMARTAAEIAQVYTPDHPLLIGHGSGSFGHVTAQKYGTAQGVRTAAEWRGFAEVSLVARRLNSLVLEALSAAGLPILGFQPSASARCRNGQLVSMESELISRALTHGLVPLVHGDVAFDEVRGGTIISTETIFFYLAERLQPTRILLLGETEGVCDLDGRVIPRITPQNFPQIAAALRGASGADVTGGMAAKVQAMLALTERVAGLQVQILGAGEVGQIAAALRGDSTLGTCIAAQ</sequence>
<keyword evidence="6 13" id="KW-0418">Kinase</keyword>
<dbReference type="PANTHER" id="PTHR43654">
    <property type="entry name" value="GLUTAMATE 5-KINASE"/>
    <property type="match status" value="1"/>
</dbReference>
<feature type="site" description="Transition state stabilizer" evidence="11">
    <location>
        <position position="15"/>
    </location>
</feature>
<dbReference type="GO" id="GO:0004349">
    <property type="term" value="F:glutamate 5-kinase activity"/>
    <property type="evidence" value="ECO:0007669"/>
    <property type="project" value="TreeGrafter"/>
</dbReference>
<feature type="binding site" evidence="10">
    <location>
        <position position="50"/>
    </location>
    <ligand>
        <name>substrate</name>
    </ligand>
</feature>
<dbReference type="EC" id="2.7.4.26" evidence="2"/>
<feature type="binding site" evidence="10">
    <location>
        <position position="49"/>
    </location>
    <ligand>
        <name>substrate</name>
    </ligand>
</feature>
<dbReference type="GO" id="GO:0008299">
    <property type="term" value="P:isoprenoid biosynthetic process"/>
    <property type="evidence" value="ECO:0007669"/>
    <property type="project" value="UniProtKB-KW"/>
</dbReference>
<evidence type="ECO:0000256" key="4">
    <source>
        <dbReference type="ARBA" id="ARBA00022679"/>
    </source>
</evidence>
<dbReference type="GO" id="GO:0005829">
    <property type="term" value="C:cytosol"/>
    <property type="evidence" value="ECO:0007669"/>
    <property type="project" value="TreeGrafter"/>
</dbReference>
<evidence type="ECO:0000256" key="1">
    <source>
        <dbReference type="ARBA" id="ARBA00010540"/>
    </source>
</evidence>
<feature type="binding site" evidence="10">
    <location>
        <position position="54"/>
    </location>
    <ligand>
        <name>substrate</name>
    </ligand>
</feature>
<comment type="catalytic activity">
    <reaction evidence="9">
        <text>isopentenyl phosphate + ATP = isopentenyl diphosphate + ADP</text>
        <dbReference type="Rhea" id="RHEA:33963"/>
        <dbReference type="ChEBI" id="CHEBI:30616"/>
        <dbReference type="ChEBI" id="CHEBI:65078"/>
        <dbReference type="ChEBI" id="CHEBI:128769"/>
        <dbReference type="ChEBI" id="CHEBI:456216"/>
        <dbReference type="EC" id="2.7.4.26"/>
    </reaction>
</comment>
<dbReference type="InterPro" id="IPR001048">
    <property type="entry name" value="Asp/Glu/Uridylate_kinase"/>
</dbReference>
<evidence type="ECO:0000256" key="5">
    <source>
        <dbReference type="ARBA" id="ARBA00022741"/>
    </source>
</evidence>